<name>A0ABS3ZCI5_9GAMM</name>
<evidence type="ECO:0000313" key="3">
    <source>
        <dbReference type="Proteomes" id="UP000810171"/>
    </source>
</evidence>
<comment type="caution">
    <text evidence="2">The sequence shown here is derived from an EMBL/GenBank/DDBJ whole genome shotgun (WGS) entry which is preliminary data.</text>
</comment>
<evidence type="ECO:0000256" key="1">
    <source>
        <dbReference type="SAM" id="Phobius"/>
    </source>
</evidence>
<gene>
    <name evidence="2" type="ORF">H9C73_09650</name>
</gene>
<protein>
    <submittedName>
        <fullName evidence="2">DNA topoisomerase I</fullName>
    </submittedName>
</protein>
<keyword evidence="1" id="KW-1133">Transmembrane helix</keyword>
<sequence>MLGDNLYLVILLAGVGIMALVVNYVVTSREQMSEAKRERLNWLSTQAEHTLHALAILKEAGCRQDIVDKLNQHAMALIEEISLLAPDSELMTDISQLKESSDRSKPDKTRFSSDRAVKRAQIYINYAEKLIVEMAKAGKMTGQLARTYQQELYWLNVSLVADAHQVQANRLLEAGDKHTALTHLRHAKAVLVRASAPQRQKQSRLDELQTLIDQIQPKRTWGAGALAESLDEYLNEQNSN</sequence>
<dbReference type="RefSeq" id="WP_209287620.1">
    <property type="nucleotide sequence ID" value="NZ_JACVEW010000013.1"/>
</dbReference>
<proteinExistence type="predicted"/>
<reference evidence="2 3" key="1">
    <citation type="submission" date="2020-09" db="EMBL/GenBank/DDBJ databases">
        <authorList>
            <person name="Tanuku N.R.S."/>
        </authorList>
    </citation>
    <scope>NUCLEOTIDE SEQUENCE [LARGE SCALE GENOMIC DNA]</scope>
    <source>
        <strain evidence="2 3">AK62</strain>
    </source>
</reference>
<evidence type="ECO:0000313" key="2">
    <source>
        <dbReference type="EMBL" id="MBP0049003.1"/>
    </source>
</evidence>
<organism evidence="2 3">
    <name type="scientific">Marinobacterium alkalitolerans</name>
    <dbReference type="NCBI Taxonomy" id="1542925"/>
    <lineage>
        <taxon>Bacteria</taxon>
        <taxon>Pseudomonadati</taxon>
        <taxon>Pseudomonadota</taxon>
        <taxon>Gammaproteobacteria</taxon>
        <taxon>Oceanospirillales</taxon>
        <taxon>Oceanospirillaceae</taxon>
        <taxon>Marinobacterium</taxon>
    </lineage>
</organism>
<keyword evidence="3" id="KW-1185">Reference proteome</keyword>
<dbReference type="Proteomes" id="UP000810171">
    <property type="component" value="Unassembled WGS sequence"/>
</dbReference>
<accession>A0ABS3ZCI5</accession>
<dbReference type="EMBL" id="JACVEW010000013">
    <property type="protein sequence ID" value="MBP0049003.1"/>
    <property type="molecule type" value="Genomic_DNA"/>
</dbReference>
<keyword evidence="1" id="KW-0472">Membrane</keyword>
<feature type="transmembrane region" description="Helical" evidence="1">
    <location>
        <begin position="6"/>
        <end position="26"/>
    </location>
</feature>
<keyword evidence="1" id="KW-0812">Transmembrane</keyword>